<organism evidence="2 3">
    <name type="scientific">Riccia sorocarpa</name>
    <dbReference type="NCBI Taxonomy" id="122646"/>
    <lineage>
        <taxon>Eukaryota</taxon>
        <taxon>Viridiplantae</taxon>
        <taxon>Streptophyta</taxon>
        <taxon>Embryophyta</taxon>
        <taxon>Marchantiophyta</taxon>
        <taxon>Marchantiopsida</taxon>
        <taxon>Marchantiidae</taxon>
        <taxon>Marchantiales</taxon>
        <taxon>Ricciaceae</taxon>
        <taxon>Riccia</taxon>
    </lineage>
</organism>
<accession>A0ABD3GHN4</accession>
<protein>
    <submittedName>
        <fullName evidence="2">Uncharacterized protein</fullName>
    </submittedName>
</protein>
<sequence length="68" mass="7304">MAHEVHDGSPHREPGYGGNAEGVIGEHRQRPGMGGKVKNTLIWNAGNTPIDGSNYPIQGRPLAEPTIY</sequence>
<feature type="region of interest" description="Disordered" evidence="1">
    <location>
        <begin position="1"/>
        <end position="68"/>
    </location>
</feature>
<dbReference type="Proteomes" id="UP001633002">
    <property type="component" value="Unassembled WGS sequence"/>
</dbReference>
<gene>
    <name evidence="2" type="ORF">R1sor_021077</name>
</gene>
<name>A0ABD3GHN4_9MARC</name>
<evidence type="ECO:0000256" key="1">
    <source>
        <dbReference type="SAM" id="MobiDB-lite"/>
    </source>
</evidence>
<comment type="caution">
    <text evidence="2">The sequence shown here is derived from an EMBL/GenBank/DDBJ whole genome shotgun (WGS) entry which is preliminary data.</text>
</comment>
<reference evidence="2 3" key="1">
    <citation type="submission" date="2024-09" db="EMBL/GenBank/DDBJ databases">
        <title>Chromosome-scale assembly of Riccia sorocarpa.</title>
        <authorList>
            <person name="Paukszto L."/>
        </authorList>
    </citation>
    <scope>NUCLEOTIDE SEQUENCE [LARGE SCALE GENOMIC DNA]</scope>
    <source>
        <strain evidence="2">LP-2024</strain>
        <tissue evidence="2">Aerial parts of the thallus</tissue>
    </source>
</reference>
<feature type="compositionally biased region" description="Basic and acidic residues" evidence="1">
    <location>
        <begin position="1"/>
        <end position="14"/>
    </location>
</feature>
<dbReference type="EMBL" id="JBJQOH010000007">
    <property type="protein sequence ID" value="KAL3678121.1"/>
    <property type="molecule type" value="Genomic_DNA"/>
</dbReference>
<evidence type="ECO:0000313" key="3">
    <source>
        <dbReference type="Proteomes" id="UP001633002"/>
    </source>
</evidence>
<proteinExistence type="predicted"/>
<feature type="compositionally biased region" description="Polar residues" evidence="1">
    <location>
        <begin position="41"/>
        <end position="51"/>
    </location>
</feature>
<evidence type="ECO:0000313" key="2">
    <source>
        <dbReference type="EMBL" id="KAL3678121.1"/>
    </source>
</evidence>
<dbReference type="AlphaFoldDB" id="A0ABD3GHN4"/>
<keyword evidence="3" id="KW-1185">Reference proteome</keyword>